<dbReference type="PROSITE" id="PS50109">
    <property type="entry name" value="HIS_KIN"/>
    <property type="match status" value="1"/>
</dbReference>
<name>A0AAU2JJ58_9ACTN</name>
<feature type="domain" description="Cyclic nucleotide-binding" evidence="6">
    <location>
        <begin position="30"/>
        <end position="150"/>
    </location>
</feature>
<dbReference type="CDD" id="cd00038">
    <property type="entry name" value="CAP_ED"/>
    <property type="match status" value="1"/>
</dbReference>
<keyword evidence="3" id="KW-0808">Transferase</keyword>
<keyword evidence="8" id="KW-0067">ATP-binding</keyword>
<dbReference type="InterPro" id="IPR018490">
    <property type="entry name" value="cNMP-bd_dom_sf"/>
</dbReference>
<gene>
    <name evidence="8" type="ORF">OG327_05270</name>
</gene>
<dbReference type="Gene3D" id="2.60.120.10">
    <property type="entry name" value="Jelly Rolls"/>
    <property type="match status" value="1"/>
</dbReference>
<comment type="catalytic activity">
    <reaction evidence="1">
        <text>ATP + protein L-histidine = ADP + protein N-phospho-L-histidine.</text>
        <dbReference type="EC" id="2.7.13.3"/>
    </reaction>
</comment>
<keyword evidence="8" id="KW-0547">Nucleotide-binding</keyword>
<dbReference type="InterPro" id="IPR003594">
    <property type="entry name" value="HATPase_dom"/>
</dbReference>
<dbReference type="SUPFAM" id="SSF51206">
    <property type="entry name" value="cAMP-binding domain-like"/>
    <property type="match status" value="1"/>
</dbReference>
<feature type="region of interest" description="Disordered" evidence="5">
    <location>
        <begin position="506"/>
        <end position="526"/>
    </location>
</feature>
<dbReference type="InterPro" id="IPR036890">
    <property type="entry name" value="HATPase_C_sf"/>
</dbReference>
<evidence type="ECO:0000256" key="5">
    <source>
        <dbReference type="SAM" id="MobiDB-lite"/>
    </source>
</evidence>
<evidence type="ECO:0000256" key="2">
    <source>
        <dbReference type="ARBA" id="ARBA00012438"/>
    </source>
</evidence>
<reference evidence="8" key="1">
    <citation type="submission" date="2022-10" db="EMBL/GenBank/DDBJ databases">
        <title>The complete genomes of actinobacterial strains from the NBC collection.</title>
        <authorList>
            <person name="Joergensen T.S."/>
            <person name="Alvarez Arevalo M."/>
            <person name="Sterndorff E.B."/>
            <person name="Faurdal D."/>
            <person name="Vuksanovic O."/>
            <person name="Mourched A.-S."/>
            <person name="Charusanti P."/>
            <person name="Shaw S."/>
            <person name="Blin K."/>
            <person name="Weber T."/>
        </authorList>
    </citation>
    <scope>NUCLEOTIDE SEQUENCE</scope>
    <source>
        <strain evidence="8">NBC_00049</strain>
    </source>
</reference>
<dbReference type="InterPro" id="IPR014710">
    <property type="entry name" value="RmlC-like_jellyroll"/>
</dbReference>
<organism evidence="8">
    <name type="scientific">Streptomyces sp. NBC_00049</name>
    <dbReference type="NCBI Taxonomy" id="2903617"/>
    <lineage>
        <taxon>Bacteria</taxon>
        <taxon>Bacillati</taxon>
        <taxon>Actinomycetota</taxon>
        <taxon>Actinomycetes</taxon>
        <taxon>Kitasatosporales</taxon>
        <taxon>Streptomycetaceae</taxon>
        <taxon>Streptomyces</taxon>
    </lineage>
</organism>
<dbReference type="SUPFAM" id="SSF55874">
    <property type="entry name" value="ATPase domain of HSP90 chaperone/DNA topoisomerase II/histidine kinase"/>
    <property type="match status" value="1"/>
</dbReference>
<dbReference type="GO" id="GO:0005524">
    <property type="term" value="F:ATP binding"/>
    <property type="evidence" value="ECO:0007669"/>
    <property type="project" value="UniProtKB-KW"/>
</dbReference>
<dbReference type="PRINTS" id="PR00344">
    <property type="entry name" value="BCTRLSENSOR"/>
</dbReference>
<dbReference type="PANTHER" id="PTHR43065:SF48">
    <property type="entry name" value="HISTIDINE KINASE"/>
    <property type="match status" value="1"/>
</dbReference>
<dbReference type="Gene3D" id="1.10.287.130">
    <property type="match status" value="1"/>
</dbReference>
<feature type="domain" description="Histidine kinase" evidence="7">
    <location>
        <begin position="330"/>
        <end position="495"/>
    </location>
</feature>
<dbReference type="Pfam" id="PF00027">
    <property type="entry name" value="cNMP_binding"/>
    <property type="match status" value="1"/>
</dbReference>
<dbReference type="GO" id="GO:0004673">
    <property type="term" value="F:protein histidine kinase activity"/>
    <property type="evidence" value="ECO:0007669"/>
    <property type="project" value="UniProtKB-EC"/>
</dbReference>
<evidence type="ECO:0000256" key="1">
    <source>
        <dbReference type="ARBA" id="ARBA00000085"/>
    </source>
</evidence>
<keyword evidence="3" id="KW-0418">Kinase</keyword>
<dbReference type="PROSITE" id="PS50042">
    <property type="entry name" value="CNMP_BINDING_3"/>
    <property type="match status" value="1"/>
</dbReference>
<sequence>MNAADTTGTDTTGTDMTGTDLRSALHGLEIFAGITEEQLDWLVSVSEPRVLADGEVLFRDGEEATGFHVLLSGGLVVTKVVDGREEVLTRHSTEEESAAAEDHDGKPSAAHRFTGELPLLTEGSYVATAAASGPSTTVVAYAKPVFFEMLSRCHGVAAVLLPVLAWRIKSSEVQARKRATVEALGTLAAGLAHELNNPAAAVARAAQELAPALERLTRTAQEWGAAATGAERAVLDRLAEELDKLPPPVTTDPLAQADAEEEIADWAEEAGTERSGLLGSGISDLGLELDWLRQRLEGVGEPALAFALDHLAALLEIRSLAAELRAAGPRISQLVSATRDYANLDRAPEQRFAVPDGLENTLVVLRAKLAGITIVRAYEPGLPELTGYPSELNQVWTNLVDNAAEAMEGAGTLTLRARAEGVCMVVEITDTGRGIPEESLPRIFEPFYTTKDVGKGTGLGLHLSYRIVTQRHHGSITARSRPGETRMTVRLPFAGSSQSCAVPAAVPAVPPAASPEQPTSARSTTS</sequence>
<evidence type="ECO:0000259" key="6">
    <source>
        <dbReference type="PROSITE" id="PS50042"/>
    </source>
</evidence>
<dbReference type="PANTHER" id="PTHR43065">
    <property type="entry name" value="SENSOR HISTIDINE KINASE"/>
    <property type="match status" value="1"/>
</dbReference>
<dbReference type="GO" id="GO:0000160">
    <property type="term" value="P:phosphorelay signal transduction system"/>
    <property type="evidence" value="ECO:0007669"/>
    <property type="project" value="UniProtKB-KW"/>
</dbReference>
<feature type="compositionally biased region" description="Basic and acidic residues" evidence="5">
    <location>
        <begin position="89"/>
        <end position="106"/>
    </location>
</feature>
<dbReference type="EMBL" id="CP108264">
    <property type="protein sequence ID" value="WTU72799.1"/>
    <property type="molecule type" value="Genomic_DNA"/>
</dbReference>
<dbReference type="EC" id="2.7.13.3" evidence="2"/>
<dbReference type="InterPro" id="IPR005467">
    <property type="entry name" value="His_kinase_dom"/>
</dbReference>
<dbReference type="AlphaFoldDB" id="A0AAU2JJ58"/>
<evidence type="ECO:0000259" key="7">
    <source>
        <dbReference type="PROSITE" id="PS50109"/>
    </source>
</evidence>
<dbReference type="InterPro" id="IPR000595">
    <property type="entry name" value="cNMP-bd_dom"/>
</dbReference>
<dbReference type="SMART" id="SM00100">
    <property type="entry name" value="cNMP"/>
    <property type="match status" value="1"/>
</dbReference>
<protein>
    <recommendedName>
        <fullName evidence="2">histidine kinase</fullName>
        <ecNumber evidence="2">2.7.13.3</ecNumber>
    </recommendedName>
</protein>
<accession>A0AAU2JJ58</accession>
<dbReference type="Gene3D" id="3.30.565.10">
    <property type="entry name" value="Histidine kinase-like ATPase, C-terminal domain"/>
    <property type="match status" value="1"/>
</dbReference>
<evidence type="ECO:0000313" key="8">
    <source>
        <dbReference type="EMBL" id="WTU72799.1"/>
    </source>
</evidence>
<proteinExistence type="predicted"/>
<keyword evidence="4" id="KW-0902">Two-component regulatory system</keyword>
<evidence type="ECO:0000256" key="4">
    <source>
        <dbReference type="ARBA" id="ARBA00023012"/>
    </source>
</evidence>
<dbReference type="SMART" id="SM00387">
    <property type="entry name" value="HATPase_c"/>
    <property type="match status" value="1"/>
</dbReference>
<feature type="region of interest" description="Disordered" evidence="5">
    <location>
        <begin position="89"/>
        <end position="111"/>
    </location>
</feature>
<dbReference type="InterPro" id="IPR004358">
    <property type="entry name" value="Sig_transdc_His_kin-like_C"/>
</dbReference>
<feature type="compositionally biased region" description="Polar residues" evidence="5">
    <location>
        <begin position="516"/>
        <end position="526"/>
    </location>
</feature>
<dbReference type="Pfam" id="PF02518">
    <property type="entry name" value="HATPase_c"/>
    <property type="match status" value="1"/>
</dbReference>
<evidence type="ECO:0000256" key="3">
    <source>
        <dbReference type="ARBA" id="ARBA00022777"/>
    </source>
</evidence>